<protein>
    <recommendedName>
        <fullName evidence="4">Copper chaperone PCu(A)C</fullName>
    </recommendedName>
</protein>
<feature type="chain" id="PRO_5021787228" description="Copper chaperone PCu(A)C" evidence="1">
    <location>
        <begin position="20"/>
        <end position="135"/>
    </location>
</feature>
<dbReference type="PANTHER" id="PTHR36302">
    <property type="entry name" value="BLR7088 PROTEIN"/>
    <property type="match status" value="1"/>
</dbReference>
<dbReference type="Proteomes" id="UP000318431">
    <property type="component" value="Unassembled WGS sequence"/>
</dbReference>
<comment type="caution">
    <text evidence="2">The sequence shown here is derived from an EMBL/GenBank/DDBJ whole genome shotgun (WGS) entry which is preliminary data.</text>
</comment>
<dbReference type="InterPro" id="IPR058248">
    <property type="entry name" value="Lxx211020-like"/>
</dbReference>
<dbReference type="Gene3D" id="2.60.40.1890">
    <property type="entry name" value="PCu(A)C copper chaperone"/>
    <property type="match status" value="1"/>
</dbReference>
<dbReference type="RefSeq" id="WP_145648803.1">
    <property type="nucleotide sequence ID" value="NZ_VLLB01000003.1"/>
</dbReference>
<dbReference type="InterPro" id="IPR036182">
    <property type="entry name" value="PCuAC_sf"/>
</dbReference>
<dbReference type="PANTHER" id="PTHR36302:SF1">
    <property type="entry name" value="COPPER CHAPERONE PCU(A)C"/>
    <property type="match status" value="1"/>
</dbReference>
<organism evidence="2 3">
    <name type="scientific">Pseudoduganella lurida</name>
    <dbReference type="NCBI Taxonomy" id="1036180"/>
    <lineage>
        <taxon>Bacteria</taxon>
        <taxon>Pseudomonadati</taxon>
        <taxon>Pseudomonadota</taxon>
        <taxon>Betaproteobacteria</taxon>
        <taxon>Burkholderiales</taxon>
        <taxon>Oxalobacteraceae</taxon>
        <taxon>Telluria group</taxon>
        <taxon>Pseudoduganella</taxon>
    </lineage>
</organism>
<accession>A0A562RAP6</accession>
<dbReference type="EMBL" id="VLLB01000003">
    <property type="protein sequence ID" value="TWI66147.1"/>
    <property type="molecule type" value="Genomic_DNA"/>
</dbReference>
<reference evidence="2 3" key="1">
    <citation type="journal article" date="2015" name="Stand. Genomic Sci.">
        <title>Genomic Encyclopedia of Bacterial and Archaeal Type Strains, Phase III: the genomes of soil and plant-associated and newly described type strains.</title>
        <authorList>
            <person name="Whitman W.B."/>
            <person name="Woyke T."/>
            <person name="Klenk H.P."/>
            <person name="Zhou Y."/>
            <person name="Lilburn T.G."/>
            <person name="Beck B.J."/>
            <person name="De Vos P."/>
            <person name="Vandamme P."/>
            <person name="Eisen J.A."/>
            <person name="Garrity G."/>
            <person name="Hugenholtz P."/>
            <person name="Kyrpides N.C."/>
        </authorList>
    </citation>
    <scope>NUCLEOTIDE SEQUENCE [LARGE SCALE GENOMIC DNA]</scope>
    <source>
        <strain evidence="2 3">CGMCC 1.10822</strain>
    </source>
</reference>
<dbReference type="AlphaFoldDB" id="A0A562RAP6"/>
<sequence length="135" mass="14543">MKRFFFTVACLALSGAALAHEYYGKGFTLIHPWADPSPPKATRADVYMHFDGVEQGDRLLRASSDIATSVEVRGRGGKPAAQGIEVRPDTVLKPGGAHLVLVGLKQPLELGRSYPLAIEFEKSGTMHVMVSIGAH</sequence>
<evidence type="ECO:0000313" key="3">
    <source>
        <dbReference type="Proteomes" id="UP000318431"/>
    </source>
</evidence>
<dbReference type="SUPFAM" id="SSF110087">
    <property type="entry name" value="DR1885-like metal-binding protein"/>
    <property type="match status" value="1"/>
</dbReference>
<keyword evidence="3" id="KW-1185">Reference proteome</keyword>
<evidence type="ECO:0008006" key="4">
    <source>
        <dbReference type="Google" id="ProtNLM"/>
    </source>
</evidence>
<dbReference type="OrthoDB" id="9796962at2"/>
<gene>
    <name evidence="2" type="ORF">IP91_01958</name>
</gene>
<keyword evidence="1" id="KW-0732">Signal</keyword>
<dbReference type="InterPro" id="IPR007410">
    <property type="entry name" value="LpqE-like"/>
</dbReference>
<dbReference type="Pfam" id="PF04314">
    <property type="entry name" value="PCuAC"/>
    <property type="match status" value="1"/>
</dbReference>
<evidence type="ECO:0000256" key="1">
    <source>
        <dbReference type="SAM" id="SignalP"/>
    </source>
</evidence>
<evidence type="ECO:0000313" key="2">
    <source>
        <dbReference type="EMBL" id="TWI66147.1"/>
    </source>
</evidence>
<proteinExistence type="predicted"/>
<feature type="signal peptide" evidence="1">
    <location>
        <begin position="1"/>
        <end position="19"/>
    </location>
</feature>
<name>A0A562RAP6_9BURK</name>